<dbReference type="PRINTS" id="PR00420">
    <property type="entry name" value="RNGMNOXGNASE"/>
</dbReference>
<keyword evidence="3" id="KW-0560">Oxidoreductase</keyword>
<dbReference type="SUPFAM" id="SSF51905">
    <property type="entry name" value="FAD/NAD(P)-binding domain"/>
    <property type="match status" value="1"/>
</dbReference>
<evidence type="ECO:0000313" key="8">
    <source>
        <dbReference type="Proteomes" id="UP000242146"/>
    </source>
</evidence>
<feature type="transmembrane region" description="Helical" evidence="5">
    <location>
        <begin position="6"/>
        <end position="26"/>
    </location>
</feature>
<dbReference type="STRING" id="101127.A0A1X2GK48"/>
<dbReference type="GO" id="GO:0004497">
    <property type="term" value="F:monooxygenase activity"/>
    <property type="evidence" value="ECO:0007669"/>
    <property type="project" value="UniProtKB-KW"/>
</dbReference>
<evidence type="ECO:0000259" key="6">
    <source>
        <dbReference type="Pfam" id="PF01494"/>
    </source>
</evidence>
<accession>A0A1X2GK48</accession>
<keyword evidence="2" id="KW-0274">FAD</keyword>
<keyword evidence="5" id="KW-0472">Membrane</keyword>
<dbReference type="Gene3D" id="3.50.50.60">
    <property type="entry name" value="FAD/NAD(P)-binding domain"/>
    <property type="match status" value="1"/>
</dbReference>
<dbReference type="Pfam" id="PF01494">
    <property type="entry name" value="FAD_binding_3"/>
    <property type="match status" value="1"/>
</dbReference>
<keyword evidence="5" id="KW-1133">Transmembrane helix</keyword>
<dbReference type="PANTHER" id="PTHR47178:SF6">
    <property type="entry name" value="FAD-BINDING DOMAIN-CONTAINING PROTEIN"/>
    <property type="match status" value="1"/>
</dbReference>
<comment type="caution">
    <text evidence="7">The sequence shown here is derived from an EMBL/GenBank/DDBJ whole genome shotgun (WGS) entry which is preliminary data.</text>
</comment>
<evidence type="ECO:0000313" key="7">
    <source>
        <dbReference type="EMBL" id="ORX55687.1"/>
    </source>
</evidence>
<organism evidence="7 8">
    <name type="scientific">Hesseltinella vesiculosa</name>
    <dbReference type="NCBI Taxonomy" id="101127"/>
    <lineage>
        <taxon>Eukaryota</taxon>
        <taxon>Fungi</taxon>
        <taxon>Fungi incertae sedis</taxon>
        <taxon>Mucoromycota</taxon>
        <taxon>Mucoromycotina</taxon>
        <taxon>Mucoromycetes</taxon>
        <taxon>Mucorales</taxon>
        <taxon>Cunninghamellaceae</taxon>
        <taxon>Hesseltinella</taxon>
    </lineage>
</organism>
<dbReference type="InterPro" id="IPR036188">
    <property type="entry name" value="FAD/NAD-bd_sf"/>
</dbReference>
<protein>
    <submittedName>
        <fullName evidence="7">FAD/NAD(P)-binding domain-containing protein</fullName>
    </submittedName>
</protein>
<feature type="domain" description="FAD-binding" evidence="6">
    <location>
        <begin position="169"/>
        <end position="358"/>
    </location>
</feature>
<sequence length="386" mass="42699">MTNTKTSLPVIIIGANISGLMLAQVLKKKGIPFAIYEKEPCLAKPAMGSSITLHQSWASIDKVFSDVHDLSAFIKHALAIQEDPYDMGMSIIDGNANTTLAEICLPKVDQDLAFESFLTEFPLQRAFRLNRYRLREALLRDIPVHWGHSYVASQDLEDFVQVTFANDVEVRGSVLVGADGALSSVCNDLLQGKLQDITDHHPGLFLVSTQWLSPEAYKAFRQVWIISRYCADATHQLSPSSNQDRRRLANSWADASLTGPLHSLVVDTPTDSPVFKINLPQRIPPAEALYQQKRRTVIGDAAHPMVPSRGAGGNQGVMDAVLLGDLIEKAYEGAMTMEQAVHSYLDDMVPRGKAMVQGSHQTNLENYESIDYAVQAIRRIQQLMNA</sequence>
<keyword evidence="5" id="KW-0812">Transmembrane</keyword>
<dbReference type="PANTHER" id="PTHR47178">
    <property type="entry name" value="MONOOXYGENASE, FAD-BINDING"/>
    <property type="match status" value="1"/>
</dbReference>
<dbReference type="Proteomes" id="UP000242146">
    <property type="component" value="Unassembled WGS sequence"/>
</dbReference>
<dbReference type="OrthoDB" id="655030at2759"/>
<name>A0A1X2GK48_9FUNG</name>
<keyword evidence="4" id="KW-0503">Monooxygenase</keyword>
<proteinExistence type="predicted"/>
<evidence type="ECO:0000256" key="5">
    <source>
        <dbReference type="SAM" id="Phobius"/>
    </source>
</evidence>
<dbReference type="GO" id="GO:0071949">
    <property type="term" value="F:FAD binding"/>
    <property type="evidence" value="ECO:0007669"/>
    <property type="project" value="InterPro"/>
</dbReference>
<evidence type="ECO:0000256" key="1">
    <source>
        <dbReference type="ARBA" id="ARBA00022630"/>
    </source>
</evidence>
<dbReference type="InterPro" id="IPR002938">
    <property type="entry name" value="FAD-bd"/>
</dbReference>
<reference evidence="7 8" key="1">
    <citation type="submission" date="2016-07" db="EMBL/GenBank/DDBJ databases">
        <title>Pervasive Adenine N6-methylation of Active Genes in Fungi.</title>
        <authorList>
            <consortium name="DOE Joint Genome Institute"/>
            <person name="Mondo S.J."/>
            <person name="Dannebaum R.O."/>
            <person name="Kuo R.C."/>
            <person name="Labutti K."/>
            <person name="Haridas S."/>
            <person name="Kuo A."/>
            <person name="Salamov A."/>
            <person name="Ahrendt S.R."/>
            <person name="Lipzen A."/>
            <person name="Sullivan W."/>
            <person name="Andreopoulos W.B."/>
            <person name="Clum A."/>
            <person name="Lindquist E."/>
            <person name="Daum C."/>
            <person name="Ramamoorthy G.K."/>
            <person name="Gryganskyi A."/>
            <person name="Culley D."/>
            <person name="Magnuson J.K."/>
            <person name="James T.Y."/>
            <person name="O'Malley M.A."/>
            <person name="Stajich J.E."/>
            <person name="Spatafora J.W."/>
            <person name="Visel A."/>
            <person name="Grigoriev I.V."/>
        </authorList>
    </citation>
    <scope>NUCLEOTIDE SEQUENCE [LARGE SCALE GENOMIC DNA]</scope>
    <source>
        <strain evidence="7 8">NRRL 3301</strain>
    </source>
</reference>
<gene>
    <name evidence="7" type="ORF">DM01DRAFT_1320985</name>
</gene>
<dbReference type="AlphaFoldDB" id="A0A1X2GK48"/>
<dbReference type="EMBL" id="MCGT01000011">
    <property type="protein sequence ID" value="ORX55687.1"/>
    <property type="molecule type" value="Genomic_DNA"/>
</dbReference>
<keyword evidence="8" id="KW-1185">Reference proteome</keyword>
<evidence type="ECO:0000256" key="3">
    <source>
        <dbReference type="ARBA" id="ARBA00023002"/>
    </source>
</evidence>
<evidence type="ECO:0000256" key="2">
    <source>
        <dbReference type="ARBA" id="ARBA00022827"/>
    </source>
</evidence>
<evidence type="ECO:0000256" key="4">
    <source>
        <dbReference type="ARBA" id="ARBA00023033"/>
    </source>
</evidence>
<keyword evidence="1" id="KW-0285">Flavoprotein</keyword>